<evidence type="ECO:0000313" key="2">
    <source>
        <dbReference type="EMBL" id="QHU07974.1"/>
    </source>
</evidence>
<dbReference type="EMBL" id="MN740694">
    <property type="protein sequence ID" value="QHU07974.1"/>
    <property type="molecule type" value="Genomic_DNA"/>
</dbReference>
<dbReference type="AlphaFoldDB" id="A0A6C0JW73"/>
<reference evidence="2" key="1">
    <citation type="journal article" date="2020" name="Nature">
        <title>Giant virus diversity and host interactions through global metagenomics.</title>
        <authorList>
            <person name="Schulz F."/>
            <person name="Roux S."/>
            <person name="Paez-Espino D."/>
            <person name="Jungbluth S."/>
            <person name="Walsh D.A."/>
            <person name="Denef V.J."/>
            <person name="McMahon K.D."/>
            <person name="Konstantinidis K.T."/>
            <person name="Eloe-Fadrosh E.A."/>
            <person name="Kyrpides N.C."/>
            <person name="Woyke T."/>
        </authorList>
    </citation>
    <scope>NUCLEOTIDE SEQUENCE</scope>
    <source>
        <strain evidence="2">GVMAG-S-1062768-28</strain>
    </source>
</reference>
<organism evidence="2">
    <name type="scientific">viral metagenome</name>
    <dbReference type="NCBI Taxonomy" id="1070528"/>
    <lineage>
        <taxon>unclassified sequences</taxon>
        <taxon>metagenomes</taxon>
        <taxon>organismal metagenomes</taxon>
    </lineage>
</organism>
<proteinExistence type="predicted"/>
<sequence length="64" mass="7521">MVSCDYCSMSFSSRWEKEKHEKSYCEAKRKGGTKIHDSDPVKTMKTKKNETAKIKQQELRDYGK</sequence>
<protein>
    <submittedName>
        <fullName evidence="2">Uncharacterized protein</fullName>
    </submittedName>
</protein>
<name>A0A6C0JW73_9ZZZZ</name>
<feature type="region of interest" description="Disordered" evidence="1">
    <location>
        <begin position="29"/>
        <end position="64"/>
    </location>
</feature>
<accession>A0A6C0JW73</accession>
<evidence type="ECO:0000256" key="1">
    <source>
        <dbReference type="SAM" id="MobiDB-lite"/>
    </source>
</evidence>